<dbReference type="InterPro" id="IPR043129">
    <property type="entry name" value="ATPase_NBD"/>
</dbReference>
<dbReference type="Pfam" id="PF00022">
    <property type="entry name" value="Actin"/>
    <property type="match status" value="1"/>
</dbReference>
<dbReference type="PRINTS" id="PR00190">
    <property type="entry name" value="ACTIN"/>
</dbReference>
<sequence length="437" mass="48584">MSAPSGTVLMDCGAHHVRAGYAGEKGPRLDIPAIVGHPRHRGIAMAAGMNEFEIGEEALVKQGMLSVGSPIHNGEVTNWDDMEKLWTQLIFSELRVIPENHCFITCQTVNAPASQKEKTLELFMETFNAHSVFWGTSQVLSLYSYGLTTGLVLDSGKERTMAVPVHEGYALGRHVVQSEIAGEALTDYLYRQLRTEGYSLGTAAEKVLLNAAKEDLCYVRCSPFARRNRQQHMAASHAGNTYSAASGNAFFGDEGDNHDSYFNPQPLPEESFSLPDGQQVPLRDHRWKTSELLFDFSLYDPENPTAHEPNAKVYTEMGDLYTPPFNKGVSWLPFASIHKCEVGLRPLLFSNIVIAGNTLGLLGARERVQEEVTELYRSNLMSSEQLVNVNIRDMACRGYSAWLGGSMLSRTSMFPHLVVTKKEYEEEGLRVAHCKFL</sequence>
<evidence type="ECO:0000256" key="1">
    <source>
        <dbReference type="ARBA" id="ARBA00004245"/>
    </source>
</evidence>
<name>A0A7G2CM26_9TRYP</name>
<dbReference type="VEuPathDB" id="TriTrypDB:ADEAN_000711200"/>
<reference evidence="7 8" key="1">
    <citation type="submission" date="2020-08" db="EMBL/GenBank/DDBJ databases">
        <authorList>
            <person name="Newling K."/>
            <person name="Davey J."/>
            <person name="Forrester S."/>
        </authorList>
    </citation>
    <scope>NUCLEOTIDE SEQUENCE [LARGE SCALE GENOMIC DNA]</scope>
    <source>
        <strain evidence="8">Crithidia deanei Carvalho (ATCC PRA-265)</strain>
    </source>
</reference>
<protein>
    <submittedName>
        <fullName evidence="7">Actin, putative</fullName>
    </submittedName>
</protein>
<organism evidence="7 8">
    <name type="scientific">Angomonas deanei</name>
    <dbReference type="NCBI Taxonomy" id="59799"/>
    <lineage>
        <taxon>Eukaryota</taxon>
        <taxon>Discoba</taxon>
        <taxon>Euglenozoa</taxon>
        <taxon>Kinetoplastea</taxon>
        <taxon>Metakinetoplastina</taxon>
        <taxon>Trypanosomatida</taxon>
        <taxon>Trypanosomatidae</taxon>
        <taxon>Strigomonadinae</taxon>
        <taxon>Angomonas</taxon>
    </lineage>
</organism>
<keyword evidence="2" id="KW-0963">Cytoplasm</keyword>
<dbReference type="FunFam" id="3.30.420.40:FF:000148">
    <property type="entry name" value="Actin, alpha skeletal muscle"/>
    <property type="match status" value="1"/>
</dbReference>
<keyword evidence="3" id="KW-0547">Nucleotide-binding</keyword>
<dbReference type="EMBL" id="LR877158">
    <property type="protein sequence ID" value="CAD2219603.1"/>
    <property type="molecule type" value="Genomic_DNA"/>
</dbReference>
<evidence type="ECO:0000256" key="2">
    <source>
        <dbReference type="ARBA" id="ARBA00022490"/>
    </source>
</evidence>
<evidence type="ECO:0000256" key="3">
    <source>
        <dbReference type="ARBA" id="ARBA00022741"/>
    </source>
</evidence>
<comment type="subcellular location">
    <subcellularLocation>
        <location evidence="1">Cytoplasm</location>
        <location evidence="1">Cytoskeleton</location>
    </subcellularLocation>
</comment>
<evidence type="ECO:0000256" key="6">
    <source>
        <dbReference type="RuleBase" id="RU000487"/>
    </source>
</evidence>
<dbReference type="GO" id="GO:0005524">
    <property type="term" value="F:ATP binding"/>
    <property type="evidence" value="ECO:0007669"/>
    <property type="project" value="UniProtKB-KW"/>
</dbReference>
<dbReference type="InterPro" id="IPR004000">
    <property type="entry name" value="Actin"/>
</dbReference>
<dbReference type="AlphaFoldDB" id="A0A7G2CM26"/>
<comment type="similarity">
    <text evidence="6">Belongs to the actin family.</text>
</comment>
<keyword evidence="4" id="KW-0067">ATP-binding</keyword>
<keyword evidence="5" id="KW-0206">Cytoskeleton</keyword>
<gene>
    <name evidence="7" type="ORF">ADEAN_000711200</name>
</gene>
<evidence type="ECO:0000313" key="8">
    <source>
        <dbReference type="Proteomes" id="UP000515908"/>
    </source>
</evidence>
<dbReference type="Gene3D" id="3.30.420.40">
    <property type="match status" value="2"/>
</dbReference>
<dbReference type="SUPFAM" id="SSF53067">
    <property type="entry name" value="Actin-like ATPase domain"/>
    <property type="match status" value="2"/>
</dbReference>
<dbReference type="Gene3D" id="3.90.640.10">
    <property type="entry name" value="Actin, Chain A, domain 4"/>
    <property type="match status" value="1"/>
</dbReference>
<evidence type="ECO:0000256" key="4">
    <source>
        <dbReference type="ARBA" id="ARBA00022840"/>
    </source>
</evidence>
<dbReference type="OrthoDB" id="5132116at2759"/>
<proteinExistence type="inferred from homology"/>
<dbReference type="PANTHER" id="PTHR11937">
    <property type="entry name" value="ACTIN"/>
    <property type="match status" value="1"/>
</dbReference>
<dbReference type="Proteomes" id="UP000515908">
    <property type="component" value="Chromosome 14"/>
</dbReference>
<dbReference type="GO" id="GO:0005856">
    <property type="term" value="C:cytoskeleton"/>
    <property type="evidence" value="ECO:0007669"/>
    <property type="project" value="UniProtKB-SubCell"/>
</dbReference>
<keyword evidence="8" id="KW-1185">Reference proteome</keyword>
<evidence type="ECO:0000313" key="7">
    <source>
        <dbReference type="EMBL" id="CAD2219603.1"/>
    </source>
</evidence>
<evidence type="ECO:0000256" key="5">
    <source>
        <dbReference type="ARBA" id="ARBA00023212"/>
    </source>
</evidence>
<dbReference type="SMART" id="SM00268">
    <property type="entry name" value="ACTIN"/>
    <property type="match status" value="1"/>
</dbReference>
<accession>A0A7G2CM26</accession>